<reference evidence="3" key="1">
    <citation type="submission" date="2017-02" db="UniProtKB">
        <authorList>
            <consortium name="WormBaseParasite"/>
        </authorList>
    </citation>
    <scope>IDENTIFICATION</scope>
</reference>
<evidence type="ECO:0000313" key="2">
    <source>
        <dbReference type="Proteomes" id="UP000038045"/>
    </source>
</evidence>
<dbReference type="WBParaSite" id="PTRK_0000131800.1">
    <property type="protein sequence ID" value="PTRK_0000131800.1"/>
    <property type="gene ID" value="PTRK_0000131800"/>
</dbReference>
<evidence type="ECO:0000313" key="3">
    <source>
        <dbReference type="WBParaSite" id="PTRK_0000131800.1"/>
    </source>
</evidence>
<keyword evidence="1" id="KW-0175">Coiled coil</keyword>
<name>A0A0N4Z339_PARTI</name>
<accession>A0A0N4Z339</accession>
<sequence>MENTEPSRISKTNNKLVSLSTNIFESDIVDINGRDRQILPPLIGRDVRTSMLCDDLKKINNHLKDICNTVLNESENQKQYEESKIDQNGVENVLSNKNSHEDTSSQDQTMSINDEDKFSLDEKTFTDYDDVFKNHIEDKIKELENLRLIFLDLKKSISNSCNIILKDDSELLVLSNKQLDNEQVRLQTQLYQLTTGTSENQKCLEELKEKSIIISSYIHDQIQKFDTHVEELNNKNQDLSDEVLNFLFERAKFSNIDCFELIKIYRAYKENEINKMLNRHNDKKTRELLDVTVKSNREFEEPSDSVEKRKKENLSFMLSIINAKKYKKNLQIKKKNNDIKEENIDMSKEEGSAIKRNRLLSNDKEDTNKNLLLNFNGNQLIKTTEKKI</sequence>
<feature type="coiled-coil region" evidence="1">
    <location>
        <begin position="323"/>
        <end position="350"/>
    </location>
</feature>
<evidence type="ECO:0000256" key="1">
    <source>
        <dbReference type="SAM" id="Coils"/>
    </source>
</evidence>
<organism evidence="2 3">
    <name type="scientific">Parastrongyloides trichosuri</name>
    <name type="common">Possum-specific nematode worm</name>
    <dbReference type="NCBI Taxonomy" id="131310"/>
    <lineage>
        <taxon>Eukaryota</taxon>
        <taxon>Metazoa</taxon>
        <taxon>Ecdysozoa</taxon>
        <taxon>Nematoda</taxon>
        <taxon>Chromadorea</taxon>
        <taxon>Rhabditida</taxon>
        <taxon>Tylenchina</taxon>
        <taxon>Panagrolaimomorpha</taxon>
        <taxon>Strongyloidoidea</taxon>
        <taxon>Strongyloididae</taxon>
        <taxon>Parastrongyloides</taxon>
    </lineage>
</organism>
<dbReference type="Proteomes" id="UP000038045">
    <property type="component" value="Unplaced"/>
</dbReference>
<protein>
    <submittedName>
        <fullName evidence="3">Coiled-coil domain-containing protein</fullName>
    </submittedName>
</protein>
<proteinExistence type="predicted"/>
<feature type="coiled-coil region" evidence="1">
    <location>
        <begin position="222"/>
        <end position="249"/>
    </location>
</feature>
<keyword evidence="2" id="KW-1185">Reference proteome</keyword>
<dbReference type="AlphaFoldDB" id="A0A0N4Z339"/>